<gene>
    <name evidence="1" type="ORF">KK062_30725</name>
</gene>
<reference evidence="1 2" key="1">
    <citation type="submission" date="2021-05" db="EMBL/GenBank/DDBJ databases">
        <title>A Polyphasic approach of four new species of the genus Ohtaekwangia: Ohtaekwangia histidinii sp. nov., Ohtaekwangia cretensis sp. nov., Ohtaekwangia indiensis sp. nov., Ohtaekwangia reichenbachii sp. nov. from diverse environment.</title>
        <authorList>
            <person name="Octaviana S."/>
        </authorList>
    </citation>
    <scope>NUCLEOTIDE SEQUENCE [LARGE SCALE GENOMIC DNA]</scope>
    <source>
        <strain evidence="1 2">PWU5</strain>
    </source>
</reference>
<organism evidence="1 2">
    <name type="scientific">Dawidia cretensis</name>
    <dbReference type="NCBI Taxonomy" id="2782350"/>
    <lineage>
        <taxon>Bacteria</taxon>
        <taxon>Pseudomonadati</taxon>
        <taxon>Bacteroidota</taxon>
        <taxon>Cytophagia</taxon>
        <taxon>Cytophagales</taxon>
        <taxon>Chryseotaleaceae</taxon>
        <taxon>Dawidia</taxon>
    </lineage>
</organism>
<accession>A0AAP2GXB0</accession>
<dbReference type="AlphaFoldDB" id="A0AAP2GXB0"/>
<protein>
    <submittedName>
        <fullName evidence="1">Uncharacterized protein</fullName>
    </submittedName>
</protein>
<dbReference type="RefSeq" id="WP_254088167.1">
    <property type="nucleotide sequence ID" value="NZ_JAHESE010000278.1"/>
</dbReference>
<sequence>SWTPSETLSDATIAEPNATPLVTTAYVVTGKDQNGCVGTGTIEVNVKGDYITNKLTPSKFFSPGNGDEIGNFWLVD</sequence>
<name>A0AAP2GXB0_9BACT</name>
<feature type="non-terminal residue" evidence="1">
    <location>
        <position position="1"/>
    </location>
</feature>
<dbReference type="EMBL" id="JAHESE010000278">
    <property type="protein sequence ID" value="MBT1712647.1"/>
    <property type="molecule type" value="Genomic_DNA"/>
</dbReference>
<keyword evidence="2" id="KW-1185">Reference proteome</keyword>
<feature type="non-terminal residue" evidence="1">
    <location>
        <position position="76"/>
    </location>
</feature>
<evidence type="ECO:0000313" key="2">
    <source>
        <dbReference type="Proteomes" id="UP001319080"/>
    </source>
</evidence>
<comment type="caution">
    <text evidence="1">The sequence shown here is derived from an EMBL/GenBank/DDBJ whole genome shotgun (WGS) entry which is preliminary data.</text>
</comment>
<dbReference type="Proteomes" id="UP001319080">
    <property type="component" value="Unassembled WGS sequence"/>
</dbReference>
<proteinExistence type="predicted"/>
<evidence type="ECO:0000313" key="1">
    <source>
        <dbReference type="EMBL" id="MBT1712647.1"/>
    </source>
</evidence>